<sequence length="350" mass="39799">MLEQLQKVEPGCFGKKRSRTHTALIALLFESYLTDAVMSRAHHHHYPGDDTTLSDDPEDGPNYRYAHRYPRRMSPNYHEEDDEVPMSVNRGPSPDYTSNDDRAPSDRDLSEYSMEIETKAPRNHGGHTRTPLPESHYKSNLQVASIYKSPSELSYHTYKSGGPPRSGVAPSESATTKTKTSRYGRIQVDTVAAPHPYCPNTKGTCCLMVLFNLALIIVVLGFIVVLQIRDPPPLWYFGICMLIFGFCTLVGTLIYCVYVCRDRPDPNTFPYGEQYWTHHWRRSLDFGEKPKQNEIFYPPDDAHSFRNDDAFSNYSYAGGPSTLGRTHRETAPKSAEYYGDFGSKTRPGRY</sequence>
<accession>A0A7R9BF65</accession>
<keyword evidence="2" id="KW-0812">Transmembrane</keyword>
<dbReference type="Proteomes" id="UP000678499">
    <property type="component" value="Unassembled WGS sequence"/>
</dbReference>
<reference evidence="3" key="1">
    <citation type="submission" date="2020-11" db="EMBL/GenBank/DDBJ databases">
        <authorList>
            <person name="Tran Van P."/>
        </authorList>
    </citation>
    <scope>NUCLEOTIDE SEQUENCE</scope>
</reference>
<name>A0A7R9BF65_9CRUS</name>
<proteinExistence type="predicted"/>
<keyword evidence="4" id="KW-1185">Reference proteome</keyword>
<feature type="region of interest" description="Disordered" evidence="1">
    <location>
        <begin position="45"/>
        <end position="107"/>
    </location>
</feature>
<dbReference type="EMBL" id="OA882242">
    <property type="protein sequence ID" value="CAD7274108.1"/>
    <property type="molecule type" value="Genomic_DNA"/>
</dbReference>
<feature type="transmembrane region" description="Helical" evidence="2">
    <location>
        <begin position="205"/>
        <end position="228"/>
    </location>
</feature>
<feature type="region of interest" description="Disordered" evidence="1">
    <location>
        <begin position="158"/>
        <end position="180"/>
    </location>
</feature>
<gene>
    <name evidence="3" type="ORF">NMOB1V02_LOCUS1963</name>
</gene>
<dbReference type="PANTHER" id="PTHR41155:SF1">
    <property type="entry name" value="FI19525P1"/>
    <property type="match status" value="1"/>
</dbReference>
<evidence type="ECO:0000313" key="3">
    <source>
        <dbReference type="EMBL" id="CAD7274108.1"/>
    </source>
</evidence>
<organism evidence="3">
    <name type="scientific">Notodromas monacha</name>
    <dbReference type="NCBI Taxonomy" id="399045"/>
    <lineage>
        <taxon>Eukaryota</taxon>
        <taxon>Metazoa</taxon>
        <taxon>Ecdysozoa</taxon>
        <taxon>Arthropoda</taxon>
        <taxon>Crustacea</taxon>
        <taxon>Oligostraca</taxon>
        <taxon>Ostracoda</taxon>
        <taxon>Podocopa</taxon>
        <taxon>Podocopida</taxon>
        <taxon>Cypridocopina</taxon>
        <taxon>Cypridoidea</taxon>
        <taxon>Cyprididae</taxon>
        <taxon>Notodromas</taxon>
    </lineage>
</organism>
<feature type="transmembrane region" description="Helical" evidence="2">
    <location>
        <begin position="234"/>
        <end position="258"/>
    </location>
</feature>
<dbReference type="EMBL" id="CAJPEX010000205">
    <property type="protein sequence ID" value="CAG0914260.1"/>
    <property type="molecule type" value="Genomic_DNA"/>
</dbReference>
<evidence type="ECO:0000256" key="2">
    <source>
        <dbReference type="SAM" id="Phobius"/>
    </source>
</evidence>
<dbReference type="OrthoDB" id="6379283at2759"/>
<keyword evidence="2" id="KW-0472">Membrane</keyword>
<keyword evidence="2" id="KW-1133">Transmembrane helix</keyword>
<evidence type="ECO:0000256" key="1">
    <source>
        <dbReference type="SAM" id="MobiDB-lite"/>
    </source>
</evidence>
<evidence type="ECO:0000313" key="4">
    <source>
        <dbReference type="Proteomes" id="UP000678499"/>
    </source>
</evidence>
<feature type="region of interest" description="Disordered" evidence="1">
    <location>
        <begin position="316"/>
        <end position="350"/>
    </location>
</feature>
<dbReference type="AlphaFoldDB" id="A0A7R9BF65"/>
<protein>
    <submittedName>
        <fullName evidence="3">Uncharacterized protein</fullName>
    </submittedName>
</protein>
<dbReference type="PANTHER" id="PTHR41155">
    <property type="entry name" value="FI19525P1"/>
    <property type="match status" value="1"/>
</dbReference>